<evidence type="ECO:0000256" key="3">
    <source>
        <dbReference type="ARBA" id="ARBA00022643"/>
    </source>
</evidence>
<proteinExistence type="predicted"/>
<dbReference type="RefSeq" id="WP_062716709.1">
    <property type="nucleotide sequence ID" value="NZ_KQ948924.1"/>
</dbReference>
<dbReference type="GO" id="GO:0009231">
    <property type="term" value="P:riboflavin biosynthetic process"/>
    <property type="evidence" value="ECO:0007669"/>
    <property type="project" value="InterPro"/>
</dbReference>
<keyword evidence="11" id="KW-1185">Reference proteome</keyword>
<dbReference type="InterPro" id="IPR023465">
    <property type="entry name" value="Riboflavin_kinase_dom_sf"/>
</dbReference>
<evidence type="ECO:0000256" key="5">
    <source>
        <dbReference type="ARBA" id="ARBA00022741"/>
    </source>
</evidence>
<dbReference type="SMART" id="SM00904">
    <property type="entry name" value="Flavokinase"/>
    <property type="match status" value="1"/>
</dbReference>
<evidence type="ECO:0000313" key="10">
    <source>
        <dbReference type="EMBL" id="KUO06144.1"/>
    </source>
</evidence>
<keyword evidence="6" id="KW-0067">ATP-binding</keyword>
<reference evidence="10 11" key="1">
    <citation type="submission" date="2015-10" db="EMBL/GenBank/DDBJ databases">
        <title>Draft genome sequence of Streptomyces caeruleatus NRRL B-24802, type strain for the species Streptomyces caeruleatus.</title>
        <authorList>
            <person name="Ruckert C."/>
            <person name="Winkler A."/>
            <person name="Kalinowski J."/>
            <person name="Kampfer P."/>
            <person name="Glaeser S."/>
        </authorList>
    </citation>
    <scope>NUCLEOTIDE SEQUENCE [LARGE SCALE GENOMIC DNA]</scope>
    <source>
        <strain evidence="10 11">NRRL B-24802</strain>
    </source>
</reference>
<feature type="region of interest" description="Disordered" evidence="8">
    <location>
        <begin position="144"/>
        <end position="164"/>
    </location>
</feature>
<evidence type="ECO:0000256" key="8">
    <source>
        <dbReference type="SAM" id="MobiDB-lite"/>
    </source>
</evidence>
<dbReference type="PANTHER" id="PTHR22749">
    <property type="entry name" value="RIBOFLAVIN KINASE/FMN ADENYLYLTRANSFERASE"/>
    <property type="match status" value="1"/>
</dbReference>
<dbReference type="GO" id="GO:0005524">
    <property type="term" value="F:ATP binding"/>
    <property type="evidence" value="ECO:0007669"/>
    <property type="project" value="UniProtKB-KW"/>
</dbReference>
<dbReference type="InterPro" id="IPR015865">
    <property type="entry name" value="Riboflavin_kinase_bac/euk"/>
</dbReference>
<evidence type="ECO:0000256" key="1">
    <source>
        <dbReference type="ARBA" id="ARBA00012105"/>
    </source>
</evidence>
<keyword evidence="2" id="KW-0285">Flavoprotein</keyword>
<dbReference type="STRING" id="661399.AQJ67_04955"/>
<evidence type="ECO:0000256" key="6">
    <source>
        <dbReference type="ARBA" id="ARBA00022840"/>
    </source>
</evidence>
<gene>
    <name evidence="10" type="ORF">AQJ67_04955</name>
</gene>
<evidence type="ECO:0000256" key="7">
    <source>
        <dbReference type="ARBA" id="ARBA00047880"/>
    </source>
</evidence>
<protein>
    <recommendedName>
        <fullName evidence="1">riboflavin kinase</fullName>
        <ecNumber evidence="1">2.7.1.26</ecNumber>
    </recommendedName>
</protein>
<dbReference type="GO" id="GO:0008531">
    <property type="term" value="F:riboflavin kinase activity"/>
    <property type="evidence" value="ECO:0007669"/>
    <property type="project" value="UniProtKB-EC"/>
</dbReference>
<comment type="caution">
    <text evidence="10">The sequence shown here is derived from an EMBL/GenBank/DDBJ whole genome shotgun (WGS) entry which is preliminary data.</text>
</comment>
<accession>A0A101U8P5</accession>
<dbReference type="Gene3D" id="2.40.30.30">
    <property type="entry name" value="Riboflavin kinase-like"/>
    <property type="match status" value="1"/>
</dbReference>
<dbReference type="Pfam" id="PF01687">
    <property type="entry name" value="Flavokinase"/>
    <property type="match status" value="1"/>
</dbReference>
<dbReference type="EMBL" id="LMWY01000003">
    <property type="protein sequence ID" value="KUO06144.1"/>
    <property type="molecule type" value="Genomic_DNA"/>
</dbReference>
<dbReference type="OrthoDB" id="9803667at2"/>
<comment type="catalytic activity">
    <reaction evidence="7">
        <text>riboflavin + ATP = FMN + ADP + H(+)</text>
        <dbReference type="Rhea" id="RHEA:14357"/>
        <dbReference type="ChEBI" id="CHEBI:15378"/>
        <dbReference type="ChEBI" id="CHEBI:30616"/>
        <dbReference type="ChEBI" id="CHEBI:57986"/>
        <dbReference type="ChEBI" id="CHEBI:58210"/>
        <dbReference type="ChEBI" id="CHEBI:456216"/>
        <dbReference type="EC" id="2.7.1.26"/>
    </reaction>
</comment>
<evidence type="ECO:0000256" key="2">
    <source>
        <dbReference type="ARBA" id="ARBA00022630"/>
    </source>
</evidence>
<dbReference type="Proteomes" id="UP000053429">
    <property type="component" value="Unassembled WGS sequence"/>
</dbReference>
<dbReference type="PANTHER" id="PTHR22749:SF6">
    <property type="entry name" value="RIBOFLAVIN KINASE"/>
    <property type="match status" value="1"/>
</dbReference>
<dbReference type="SUPFAM" id="SSF82114">
    <property type="entry name" value="Riboflavin kinase-like"/>
    <property type="match status" value="1"/>
</dbReference>
<evidence type="ECO:0000313" key="11">
    <source>
        <dbReference type="Proteomes" id="UP000053429"/>
    </source>
</evidence>
<dbReference type="GO" id="GO:0009398">
    <property type="term" value="P:FMN biosynthetic process"/>
    <property type="evidence" value="ECO:0007669"/>
    <property type="project" value="TreeGrafter"/>
</dbReference>
<dbReference type="EC" id="2.7.1.26" evidence="1"/>
<name>A0A101U8P5_9ACTN</name>
<feature type="compositionally biased region" description="Basic and acidic residues" evidence="8">
    <location>
        <begin position="148"/>
        <end position="164"/>
    </location>
</feature>
<dbReference type="AlphaFoldDB" id="A0A101U8P5"/>
<keyword evidence="3" id="KW-0288">FMN</keyword>
<keyword evidence="4" id="KW-0808">Transferase</keyword>
<keyword evidence="5" id="KW-0547">Nucleotide-binding</keyword>
<evidence type="ECO:0000256" key="4">
    <source>
        <dbReference type="ARBA" id="ARBA00022679"/>
    </source>
</evidence>
<evidence type="ECO:0000259" key="9">
    <source>
        <dbReference type="SMART" id="SM00904"/>
    </source>
</evidence>
<organism evidence="10 11">
    <name type="scientific">Streptomyces caeruleatus</name>
    <dbReference type="NCBI Taxonomy" id="661399"/>
    <lineage>
        <taxon>Bacteria</taxon>
        <taxon>Bacillati</taxon>
        <taxon>Actinomycetota</taxon>
        <taxon>Actinomycetes</taxon>
        <taxon>Kitasatosporales</taxon>
        <taxon>Streptomycetaceae</taxon>
        <taxon>Streptomyces</taxon>
    </lineage>
</organism>
<sequence length="220" mass="24366">MTHQISAHQGADEAIAVIGVVRSGDRRGRRLGFPTANLHDVGAVRRDGVYAATVGLEPNGPTFVAVVSVGHRPTYYGPDGLRLLEAHLLGFKGDLYGRTVLVTLRHRLRPQRRFDTSPALVRQLQEDVRDTAQWAARNGLSHLITEPPHSERSKGRWGVDQRSLPRDRCRPTIRALKRTEVITEAARSAPPGADLYHWVAARTGFPLADVAWRLAHFSSP</sequence>
<dbReference type="InterPro" id="IPR023468">
    <property type="entry name" value="Riboflavin_kinase"/>
</dbReference>
<feature type="domain" description="Riboflavin kinase" evidence="9">
    <location>
        <begin position="14"/>
        <end position="136"/>
    </location>
</feature>